<evidence type="ECO:0000256" key="8">
    <source>
        <dbReference type="ARBA" id="ARBA00023315"/>
    </source>
</evidence>
<dbReference type="Pfam" id="PF08545">
    <property type="entry name" value="ACP_syn_III"/>
    <property type="match status" value="1"/>
</dbReference>
<comment type="pathway">
    <text evidence="9">Lipid metabolism; fatty acid biosynthesis.</text>
</comment>
<dbReference type="NCBIfam" id="NF006829">
    <property type="entry name" value="PRK09352.1"/>
    <property type="match status" value="1"/>
</dbReference>
<keyword evidence="2 9" id="KW-0963">Cytoplasm</keyword>
<keyword evidence="9" id="KW-0511">Multifunctional enzyme</keyword>
<keyword evidence="6 9" id="KW-0443">Lipid metabolism</keyword>
<keyword evidence="3 9" id="KW-0444">Lipid biosynthesis</keyword>
<feature type="active site" evidence="9">
    <location>
        <position position="112"/>
    </location>
</feature>
<dbReference type="HAMAP" id="MF_01815">
    <property type="entry name" value="FabH"/>
    <property type="match status" value="1"/>
</dbReference>
<evidence type="ECO:0000256" key="7">
    <source>
        <dbReference type="ARBA" id="ARBA00023160"/>
    </source>
</evidence>
<evidence type="ECO:0000256" key="9">
    <source>
        <dbReference type="HAMAP-Rule" id="MF_01815"/>
    </source>
</evidence>
<dbReference type="PANTHER" id="PTHR34069">
    <property type="entry name" value="3-OXOACYL-[ACYL-CARRIER-PROTEIN] SYNTHASE 3"/>
    <property type="match status" value="1"/>
</dbReference>
<dbReference type="Proteomes" id="UP000655443">
    <property type="component" value="Unassembled WGS sequence"/>
</dbReference>
<dbReference type="RefSeq" id="WP_189959674.1">
    <property type="nucleotide sequence ID" value="NZ_BMVG01000071.1"/>
</dbReference>
<organism evidence="12 13">
    <name type="scientific">Streptomyces alanosinicus</name>
    <dbReference type="NCBI Taxonomy" id="68171"/>
    <lineage>
        <taxon>Bacteria</taxon>
        <taxon>Bacillati</taxon>
        <taxon>Actinomycetota</taxon>
        <taxon>Actinomycetes</taxon>
        <taxon>Kitasatosporales</taxon>
        <taxon>Streptomycetaceae</taxon>
        <taxon>Streptomyces</taxon>
    </lineage>
</organism>
<reference evidence="12" key="1">
    <citation type="journal article" date="2014" name="Int. J. Syst. Evol. Microbiol.">
        <title>Complete genome sequence of Corynebacterium casei LMG S-19264T (=DSM 44701T), isolated from a smear-ripened cheese.</title>
        <authorList>
            <consortium name="US DOE Joint Genome Institute (JGI-PGF)"/>
            <person name="Walter F."/>
            <person name="Albersmeier A."/>
            <person name="Kalinowski J."/>
            <person name="Ruckert C."/>
        </authorList>
    </citation>
    <scope>NUCLEOTIDE SEQUENCE</scope>
    <source>
        <strain evidence="12">JCM 4714</strain>
    </source>
</reference>
<dbReference type="PANTHER" id="PTHR34069:SF2">
    <property type="entry name" value="BETA-KETOACYL-[ACYL-CARRIER-PROTEIN] SYNTHASE III"/>
    <property type="match status" value="1"/>
</dbReference>
<dbReference type="Gene3D" id="3.40.47.10">
    <property type="match status" value="1"/>
</dbReference>
<evidence type="ECO:0000256" key="3">
    <source>
        <dbReference type="ARBA" id="ARBA00022516"/>
    </source>
</evidence>
<keyword evidence="5 9" id="KW-0276">Fatty acid metabolism</keyword>
<evidence type="ECO:0000259" key="11">
    <source>
        <dbReference type="Pfam" id="PF08545"/>
    </source>
</evidence>
<feature type="domain" description="Beta-ketoacyl-[acyl-carrier-protein] synthase III C-terminal" evidence="10">
    <location>
        <begin position="243"/>
        <end position="332"/>
    </location>
</feature>
<dbReference type="GO" id="GO:0006633">
    <property type="term" value="P:fatty acid biosynthetic process"/>
    <property type="evidence" value="ECO:0007669"/>
    <property type="project" value="UniProtKB-UniRule"/>
</dbReference>
<proteinExistence type="inferred from homology"/>
<evidence type="ECO:0000256" key="1">
    <source>
        <dbReference type="ARBA" id="ARBA00008642"/>
    </source>
</evidence>
<comment type="function">
    <text evidence="9">Catalyzes the condensation reaction of fatty acid synthesis by the addition to an acyl acceptor of two carbons from malonyl-ACP. Catalyzes the first condensation reaction which initiates fatty acid synthesis and may therefore play a role in governing the total rate of fatty acid production. Possesses both acetoacetyl-ACP synthase and acetyl transacylase activities. Its substrate specificity determines the biosynthesis of branched-chain and/or straight-chain of fatty acids.</text>
</comment>
<dbReference type="GO" id="GO:0044550">
    <property type="term" value="P:secondary metabolite biosynthetic process"/>
    <property type="evidence" value="ECO:0007669"/>
    <property type="project" value="TreeGrafter"/>
</dbReference>
<dbReference type="EC" id="2.3.1.180" evidence="9"/>
<evidence type="ECO:0000259" key="10">
    <source>
        <dbReference type="Pfam" id="PF08541"/>
    </source>
</evidence>
<comment type="subunit">
    <text evidence="9">Homodimer.</text>
</comment>
<feature type="region of interest" description="ACP-binding" evidence="9">
    <location>
        <begin position="260"/>
        <end position="264"/>
    </location>
</feature>
<keyword evidence="4 9" id="KW-0808">Transferase</keyword>
<dbReference type="InterPro" id="IPR013747">
    <property type="entry name" value="ACP_syn_III_C"/>
</dbReference>
<protein>
    <recommendedName>
        <fullName evidence="9">Beta-ketoacyl-[acyl-carrier-protein] synthase III</fullName>
        <shortName evidence="9">Beta-ketoacyl-ACP synthase III</shortName>
        <shortName evidence="9">KAS III</shortName>
        <ecNumber evidence="9">2.3.1.180</ecNumber>
    </recommendedName>
    <alternativeName>
        <fullName evidence="9">3-oxoacyl-[acyl-carrier-protein] synthase 3</fullName>
    </alternativeName>
    <alternativeName>
        <fullName evidence="9">3-oxoacyl-[acyl-carrier-protein] synthase III</fullName>
    </alternativeName>
</protein>
<comment type="domain">
    <text evidence="9">The last Arg residue of the ACP-binding site is essential for the weak association between ACP/AcpP and FabH.</text>
</comment>
<dbReference type="AlphaFoldDB" id="A0A918YTB9"/>
<evidence type="ECO:0000256" key="2">
    <source>
        <dbReference type="ARBA" id="ARBA00022490"/>
    </source>
</evidence>
<dbReference type="CDD" id="cd00830">
    <property type="entry name" value="KAS_III"/>
    <property type="match status" value="1"/>
</dbReference>
<evidence type="ECO:0000256" key="6">
    <source>
        <dbReference type="ARBA" id="ARBA00023098"/>
    </source>
</evidence>
<dbReference type="InterPro" id="IPR013751">
    <property type="entry name" value="ACP_syn_III_N"/>
</dbReference>
<dbReference type="Pfam" id="PF08541">
    <property type="entry name" value="ACP_syn_III_C"/>
    <property type="match status" value="1"/>
</dbReference>
<feature type="active site" evidence="9">
    <location>
        <position position="259"/>
    </location>
</feature>
<evidence type="ECO:0000256" key="4">
    <source>
        <dbReference type="ARBA" id="ARBA00022679"/>
    </source>
</evidence>
<evidence type="ECO:0000313" key="12">
    <source>
        <dbReference type="EMBL" id="GHE15892.1"/>
    </source>
</evidence>
<dbReference type="GO" id="GO:0005737">
    <property type="term" value="C:cytoplasm"/>
    <property type="evidence" value="ECO:0007669"/>
    <property type="project" value="UniProtKB-SubCell"/>
</dbReference>
<sequence>MSDVAVVAGLGSWLPPRTVSNEQLCARVGGSAQWIEQRVGVRRRHVVSPGEATCDLAVRAGGRVLRAAGGAGVDAVVLATTSPDRLCPATAPEVASRLGCGPVLAFDVSAACSGFLYGLAVCAGLVSAGLATRVLFIGAEAFTTLVNPLDRTTAAVFGDGAGAVLLRGGTLDEPGALGPFVLGSDGARSDLLAVPAGGSRQRSRCGLGHDGHVPDADWYLAMAGPALFRQAVVRMAESSRTALDRAGWSLSDVDVFVGHQANLRILDAVSERLGIPHERVAVNIGRVANTLTASVPLALVDAVVEGRLRPGHRVLLCAFGAGPTWGATTLVWPEIPTAHLIGSGAVSRSTGTHAAVHD</sequence>
<name>A0A918YTB9_9ACTN</name>
<dbReference type="EMBL" id="BMVG01000071">
    <property type="protein sequence ID" value="GHE15892.1"/>
    <property type="molecule type" value="Genomic_DNA"/>
</dbReference>
<feature type="active site" evidence="9">
    <location>
        <position position="289"/>
    </location>
</feature>
<dbReference type="GO" id="GO:0004315">
    <property type="term" value="F:3-oxoacyl-[acyl-carrier-protein] synthase activity"/>
    <property type="evidence" value="ECO:0007669"/>
    <property type="project" value="InterPro"/>
</dbReference>
<dbReference type="InterPro" id="IPR004655">
    <property type="entry name" value="FabH"/>
</dbReference>
<comment type="caution">
    <text evidence="12">The sequence shown here is derived from an EMBL/GenBank/DDBJ whole genome shotgun (WGS) entry which is preliminary data.</text>
</comment>
<keyword evidence="8 9" id="KW-0012">Acyltransferase</keyword>
<gene>
    <name evidence="9 12" type="primary">fabH</name>
    <name evidence="12" type="ORF">GCM10010339_92010</name>
</gene>
<comment type="similarity">
    <text evidence="1 9">Belongs to the thiolase-like superfamily. FabH family.</text>
</comment>
<keyword evidence="7 9" id="KW-0275">Fatty acid biosynthesis</keyword>
<dbReference type="GO" id="GO:0033818">
    <property type="term" value="F:beta-ketoacyl-acyl-carrier-protein synthase III activity"/>
    <property type="evidence" value="ECO:0007669"/>
    <property type="project" value="UniProtKB-UniRule"/>
</dbReference>
<dbReference type="SUPFAM" id="SSF53901">
    <property type="entry name" value="Thiolase-like"/>
    <property type="match status" value="1"/>
</dbReference>
<evidence type="ECO:0000256" key="5">
    <source>
        <dbReference type="ARBA" id="ARBA00022832"/>
    </source>
</evidence>
<evidence type="ECO:0000313" key="13">
    <source>
        <dbReference type="Proteomes" id="UP000655443"/>
    </source>
</evidence>
<accession>A0A918YTB9</accession>
<comment type="subcellular location">
    <subcellularLocation>
        <location evidence="9">Cytoplasm</location>
    </subcellularLocation>
</comment>
<keyword evidence="13" id="KW-1185">Reference proteome</keyword>
<comment type="catalytic activity">
    <reaction evidence="9">
        <text>malonyl-[ACP] + acetyl-CoA + H(+) = 3-oxobutanoyl-[ACP] + CO2 + CoA</text>
        <dbReference type="Rhea" id="RHEA:12080"/>
        <dbReference type="Rhea" id="RHEA-COMP:9623"/>
        <dbReference type="Rhea" id="RHEA-COMP:9625"/>
        <dbReference type="ChEBI" id="CHEBI:15378"/>
        <dbReference type="ChEBI" id="CHEBI:16526"/>
        <dbReference type="ChEBI" id="CHEBI:57287"/>
        <dbReference type="ChEBI" id="CHEBI:57288"/>
        <dbReference type="ChEBI" id="CHEBI:78449"/>
        <dbReference type="ChEBI" id="CHEBI:78450"/>
        <dbReference type="EC" id="2.3.1.180"/>
    </reaction>
</comment>
<reference evidence="12" key="2">
    <citation type="submission" date="2020-09" db="EMBL/GenBank/DDBJ databases">
        <authorList>
            <person name="Sun Q."/>
            <person name="Ohkuma M."/>
        </authorList>
    </citation>
    <scope>NUCLEOTIDE SEQUENCE</scope>
    <source>
        <strain evidence="12">JCM 4714</strain>
    </source>
</reference>
<dbReference type="InterPro" id="IPR016039">
    <property type="entry name" value="Thiolase-like"/>
</dbReference>
<feature type="domain" description="Beta-ketoacyl-[acyl-carrier-protein] synthase III N-terminal" evidence="11">
    <location>
        <begin position="106"/>
        <end position="186"/>
    </location>
</feature>